<dbReference type="GO" id="GO:0009279">
    <property type="term" value="C:cell outer membrane"/>
    <property type="evidence" value="ECO:0007669"/>
    <property type="project" value="UniProtKB-SubCell"/>
</dbReference>
<comment type="similarity">
    <text evidence="7">Belongs to the Slam family.</text>
</comment>
<feature type="domain" description="Surface lipoprotein assembly modifier C-terminal" evidence="9">
    <location>
        <begin position="211"/>
        <end position="450"/>
    </location>
</feature>
<dbReference type="InterPro" id="IPR057556">
    <property type="entry name" value="TPR_Slam"/>
</dbReference>
<evidence type="ECO:0000256" key="1">
    <source>
        <dbReference type="ARBA" id="ARBA00004571"/>
    </source>
</evidence>
<evidence type="ECO:0000256" key="7">
    <source>
        <dbReference type="ARBA" id="ARBA00023609"/>
    </source>
</evidence>
<dbReference type="InterPro" id="IPR011990">
    <property type="entry name" value="TPR-like_helical_dom_sf"/>
</dbReference>
<organism evidence="12">
    <name type="scientific">Morganella morganii</name>
    <name type="common">Proteus morganii</name>
    <dbReference type="NCBI Taxonomy" id="582"/>
    <lineage>
        <taxon>Bacteria</taxon>
        <taxon>Pseudomonadati</taxon>
        <taxon>Pseudomonadota</taxon>
        <taxon>Gammaproteobacteria</taxon>
        <taxon>Enterobacterales</taxon>
        <taxon>Morganellaceae</taxon>
        <taxon>Morganella</taxon>
    </lineage>
</organism>
<name>A0A1R3UF78_MORMO</name>
<dbReference type="EMBL" id="PKLF01000005">
    <property type="protein sequence ID" value="MBE8612098.1"/>
    <property type="molecule type" value="Genomic_DNA"/>
</dbReference>
<proteinExistence type="inferred from homology"/>
<keyword evidence="6" id="KW-0998">Cell outer membrane</keyword>
<gene>
    <name evidence="11" type="ORF">CYG68_06650</name>
    <name evidence="12" type="ORF">MMORPR5_0052</name>
</gene>
<evidence type="ECO:0000256" key="4">
    <source>
        <dbReference type="ARBA" id="ARBA00022729"/>
    </source>
</evidence>
<dbReference type="RefSeq" id="WP_004236703.1">
    <property type="nucleotide sequence ID" value="NZ_ABGYJJ040000001.1"/>
</dbReference>
<dbReference type="AlphaFoldDB" id="A0A1R3UF78"/>
<keyword evidence="2" id="KW-1134">Transmembrane beta strand</keyword>
<evidence type="ECO:0000313" key="12">
    <source>
        <dbReference type="EMBL" id="SFV91190.1"/>
    </source>
</evidence>
<evidence type="ECO:0000256" key="3">
    <source>
        <dbReference type="ARBA" id="ARBA00022692"/>
    </source>
</evidence>
<dbReference type="SUPFAM" id="SSF48452">
    <property type="entry name" value="TPR-like"/>
    <property type="match status" value="1"/>
</dbReference>
<feature type="domain" description="Surface lipoprotein assembly modifier N-terminal TPR repeats region" evidence="10">
    <location>
        <begin position="36"/>
        <end position="124"/>
    </location>
</feature>
<dbReference type="Proteomes" id="UP000650477">
    <property type="component" value="Unassembled WGS sequence"/>
</dbReference>
<evidence type="ECO:0000256" key="5">
    <source>
        <dbReference type="ARBA" id="ARBA00023136"/>
    </source>
</evidence>
<dbReference type="EMBL" id="LT630458">
    <property type="protein sequence ID" value="SFV91190.1"/>
    <property type="molecule type" value="Genomic_DNA"/>
</dbReference>
<evidence type="ECO:0000256" key="2">
    <source>
        <dbReference type="ARBA" id="ARBA00022452"/>
    </source>
</evidence>
<reference evidence="11" key="2">
    <citation type="submission" date="2017-12" db="EMBL/GenBank/DDBJ databases">
        <title>Genome sequencing and analysis.</title>
        <authorList>
            <person name="Huang Y.-T."/>
        </authorList>
    </citation>
    <scope>NUCLEOTIDE SEQUENCE</scope>
    <source>
        <strain evidence="11">VGH116</strain>
    </source>
</reference>
<reference evidence="12" key="1">
    <citation type="submission" date="2016-10" db="EMBL/GenBank/DDBJ databases">
        <title>Mutidrug resistance Salmonella genomic island 1 in Morganella morganii subsp. morganii human clinical isolate, France.</title>
        <authorList>
            <person name="Schultz E."/>
            <person name="Barraud O."/>
            <person name="Madec J.-Y."/>
            <person name="Cloeckaert A."/>
            <person name="Ploy M.-C."/>
            <person name="Doublet B."/>
        </authorList>
    </citation>
    <scope>NUCLEOTIDE SEQUENCE</scope>
    <source>
        <strain evidence="12">Pr5</strain>
    </source>
</reference>
<evidence type="ECO:0000256" key="8">
    <source>
        <dbReference type="SAM" id="SignalP"/>
    </source>
</evidence>
<keyword evidence="3" id="KW-0812">Transmembrane</keyword>
<keyword evidence="5" id="KW-0472">Membrane</keyword>
<evidence type="ECO:0000259" key="10">
    <source>
        <dbReference type="Pfam" id="PF24575"/>
    </source>
</evidence>
<sequence>MSSQIKLIYGFILFLLLLAFSLPVSATIQKNNHSENDNTARNLYLSLKKNNLKAIYHYLSVYQQEHQADPLLIIFSQAKLAYLNQRPGVAIRLYNTILQQKPHFFTAQLELARSYRADRQLGNALLLFRELSQRLPVTSPHYPEITRAITELTRALSWSLLLSAGSHYTDNYYQTPLPKTHCLHYSPDGSCYASLIPQIPHTVLQWRSDWDLRRLTPLSGSHFLTQHYRVSTRYDAANQAANTLTLTAKTGYHYQDHHTLWQLTPLLEQHFSAGRRFSSAYGLQTYLNQQLSPEWSLGGLAALRQHRYQPYLHSHNGTEYQLIPQITWRPHPAATLYLQAETTVHKKNDPYKHYQTAALHTGLTYLWHPFVSQSVHAVYTRKRYHHTHPLHRQAREDLTRQYSTTLALYPPSFAQISPQLSLIHTRNRSSVPWLYSYRQTEIMLRFERLF</sequence>
<dbReference type="GeneID" id="93362249"/>
<evidence type="ECO:0000259" key="9">
    <source>
        <dbReference type="Pfam" id="PF04575"/>
    </source>
</evidence>
<dbReference type="Gene3D" id="1.25.40.10">
    <property type="entry name" value="Tetratricopeptide repeat domain"/>
    <property type="match status" value="1"/>
</dbReference>
<evidence type="ECO:0000313" key="11">
    <source>
        <dbReference type="EMBL" id="MBE8612098.1"/>
    </source>
</evidence>
<comment type="subcellular location">
    <subcellularLocation>
        <location evidence="1">Cell outer membrane</location>
        <topology evidence="1">Multi-pass membrane protein</topology>
    </subcellularLocation>
</comment>
<feature type="chain" id="PRO_5014274082" evidence="8">
    <location>
        <begin position="27"/>
        <end position="450"/>
    </location>
</feature>
<protein>
    <submittedName>
        <fullName evidence="11">DUF560 domain-containing protein</fullName>
    </submittedName>
</protein>
<evidence type="ECO:0000256" key="6">
    <source>
        <dbReference type="ARBA" id="ARBA00023237"/>
    </source>
</evidence>
<feature type="signal peptide" evidence="8">
    <location>
        <begin position="1"/>
        <end position="26"/>
    </location>
</feature>
<keyword evidence="4 8" id="KW-0732">Signal</keyword>
<dbReference type="InterPro" id="IPR007655">
    <property type="entry name" value="Slam_C"/>
</dbReference>
<dbReference type="Pfam" id="PF24575">
    <property type="entry name" value="TPR_Slam"/>
    <property type="match status" value="1"/>
</dbReference>
<accession>A0A1R3UF78</accession>
<dbReference type="Pfam" id="PF04575">
    <property type="entry name" value="SlipAM"/>
    <property type="match status" value="1"/>
</dbReference>